<proteinExistence type="predicted"/>
<sequence length="110" mass="13218">MSSKSEYRFKIITVGTYSKMPQYQYCKKFNDTPFKPQFKIITEKEIYRRRHRRKHNWQSGCHQFKITGDISLKSSQKKKKKYAVVTNSRDSARSRANPSLWWMIEGIMCN</sequence>
<reference evidence="1" key="1">
    <citation type="submission" date="2021-06" db="EMBL/GenBank/DDBJ databases">
        <authorList>
            <person name="Kallberg Y."/>
            <person name="Tangrot J."/>
            <person name="Rosling A."/>
        </authorList>
    </citation>
    <scope>NUCLEOTIDE SEQUENCE</scope>
    <source>
        <strain evidence="1">MA461A</strain>
    </source>
</reference>
<dbReference type="Proteomes" id="UP000789920">
    <property type="component" value="Unassembled WGS sequence"/>
</dbReference>
<comment type="caution">
    <text evidence="1">The sequence shown here is derived from an EMBL/GenBank/DDBJ whole genome shotgun (WGS) entry which is preliminary data.</text>
</comment>
<gene>
    <name evidence="1" type="ORF">RPERSI_LOCUS15946</name>
</gene>
<evidence type="ECO:0000313" key="1">
    <source>
        <dbReference type="EMBL" id="CAG8767180.1"/>
    </source>
</evidence>
<feature type="non-terminal residue" evidence="1">
    <location>
        <position position="110"/>
    </location>
</feature>
<protein>
    <submittedName>
        <fullName evidence="1">32471_t:CDS:1</fullName>
    </submittedName>
</protein>
<dbReference type="EMBL" id="CAJVQC010038853">
    <property type="protein sequence ID" value="CAG8767180.1"/>
    <property type="molecule type" value="Genomic_DNA"/>
</dbReference>
<accession>A0ACA9QWJ7</accession>
<keyword evidence="2" id="KW-1185">Reference proteome</keyword>
<name>A0ACA9QWJ7_9GLOM</name>
<evidence type="ECO:0000313" key="2">
    <source>
        <dbReference type="Proteomes" id="UP000789920"/>
    </source>
</evidence>
<organism evidence="1 2">
    <name type="scientific">Racocetra persica</name>
    <dbReference type="NCBI Taxonomy" id="160502"/>
    <lineage>
        <taxon>Eukaryota</taxon>
        <taxon>Fungi</taxon>
        <taxon>Fungi incertae sedis</taxon>
        <taxon>Mucoromycota</taxon>
        <taxon>Glomeromycotina</taxon>
        <taxon>Glomeromycetes</taxon>
        <taxon>Diversisporales</taxon>
        <taxon>Gigasporaceae</taxon>
        <taxon>Racocetra</taxon>
    </lineage>
</organism>